<dbReference type="Proteomes" id="UP000014127">
    <property type="component" value="Unassembled WGS sequence"/>
</dbReference>
<dbReference type="RefSeq" id="WP_016172077.1">
    <property type="nucleotide sequence ID" value="NZ_ASWK01000001.1"/>
</dbReference>
<protein>
    <submittedName>
        <fullName evidence="2">TIGR00153 family protein</fullName>
    </submittedName>
</protein>
<dbReference type="STRING" id="44009.RV01_GL001078"/>
<dbReference type="OrthoDB" id="9797568at2"/>
<gene>
    <name evidence="2" type="ORF">OMK_00896</name>
</gene>
<dbReference type="InterPro" id="IPR038078">
    <property type="entry name" value="PhoU-like_sf"/>
</dbReference>
<dbReference type="EMBL" id="AHYR01000004">
    <property type="protein sequence ID" value="EOT42536.1"/>
    <property type="molecule type" value="Genomic_DNA"/>
</dbReference>
<dbReference type="InterPro" id="IPR018445">
    <property type="entry name" value="Put_Phosphate_transp_reg"/>
</dbReference>
<dbReference type="Gene3D" id="1.20.58.220">
    <property type="entry name" value="Phosphate transport system protein phou homolog 2, domain 2"/>
    <property type="match status" value="1"/>
</dbReference>
<sequence length="207" mass="23542">MARRKQYDFLGAMAHLTQNAAAAAEVLVQLVKDYSAEALVTKAEKIHDLEKEGDRIVTELTNELYDAFITPIDREDILIIAERIDDILDGINALTYLFENLAIKKMRPQTDEFATMVLGAANGVHTAMLEFPKFKHSKTLKKMIDEVNRVESESDRLYSELKKGLFTEETDILEIIKWKDVYDRFEQIVNASEAAVDIIDGMVIKNT</sequence>
<comment type="similarity">
    <text evidence="1">Belongs to the UPF0111 family.</text>
</comment>
<accession>S0KTI1</accession>
<evidence type="ECO:0000313" key="2">
    <source>
        <dbReference type="EMBL" id="EOT42536.1"/>
    </source>
</evidence>
<dbReference type="PATRIC" id="fig|1139219.3.peg.862"/>
<dbReference type="eggNOG" id="COG1392">
    <property type="taxonomic scope" value="Bacteria"/>
</dbReference>
<name>S0KTI1_9ENTE</name>
<proteinExistence type="inferred from homology"/>
<dbReference type="AlphaFoldDB" id="S0KTI1"/>
<organism evidence="2 3">
    <name type="scientific">Enterococcus dispar ATCC 51266</name>
    <dbReference type="NCBI Taxonomy" id="1139219"/>
    <lineage>
        <taxon>Bacteria</taxon>
        <taxon>Bacillati</taxon>
        <taxon>Bacillota</taxon>
        <taxon>Bacilli</taxon>
        <taxon>Lactobacillales</taxon>
        <taxon>Enterococcaceae</taxon>
        <taxon>Enterococcus</taxon>
    </lineage>
</organism>
<keyword evidence="3" id="KW-1185">Reference proteome</keyword>
<dbReference type="HOGENOM" id="CLU_086031_1_0_9"/>
<dbReference type="Pfam" id="PF01865">
    <property type="entry name" value="PhoU_div"/>
    <property type="match status" value="1"/>
</dbReference>
<dbReference type="PANTHER" id="PTHR37298:SF1">
    <property type="entry name" value="UPF0111 PROTEIN YKAA"/>
    <property type="match status" value="1"/>
</dbReference>
<reference evidence="2 3" key="1">
    <citation type="submission" date="2013-03" db="EMBL/GenBank/DDBJ databases">
        <title>The Genome Sequence of Enterococcus dispar ATCC_51266 (Illumina only assembly).</title>
        <authorList>
            <consortium name="The Broad Institute Genomics Platform"/>
            <consortium name="The Broad Institute Genome Sequencing Center for Infectious Disease"/>
            <person name="Earl A."/>
            <person name="Russ C."/>
            <person name="Gilmore M."/>
            <person name="Surin D."/>
            <person name="Walker B."/>
            <person name="Young S."/>
            <person name="Zeng Q."/>
            <person name="Gargeya S."/>
            <person name="Fitzgerald M."/>
            <person name="Haas B."/>
            <person name="Abouelleil A."/>
            <person name="Allen A.W."/>
            <person name="Alvarado L."/>
            <person name="Arachchi H.M."/>
            <person name="Berlin A.M."/>
            <person name="Chapman S.B."/>
            <person name="Gainer-Dewar J."/>
            <person name="Goldberg J."/>
            <person name="Griggs A."/>
            <person name="Gujja S."/>
            <person name="Hansen M."/>
            <person name="Howarth C."/>
            <person name="Imamovic A."/>
            <person name="Ireland A."/>
            <person name="Larimer J."/>
            <person name="McCowan C."/>
            <person name="Murphy C."/>
            <person name="Pearson M."/>
            <person name="Poon T.W."/>
            <person name="Priest M."/>
            <person name="Roberts A."/>
            <person name="Saif S."/>
            <person name="Shea T."/>
            <person name="Sisk P."/>
            <person name="Sykes S."/>
            <person name="Wortman J."/>
            <person name="Nusbaum C."/>
            <person name="Birren B."/>
        </authorList>
    </citation>
    <scope>NUCLEOTIDE SEQUENCE [LARGE SCALE GENOMIC DNA]</scope>
    <source>
        <strain evidence="2 3">ATCC 51266</strain>
    </source>
</reference>
<dbReference type="PANTHER" id="PTHR37298">
    <property type="entry name" value="UPF0111 PROTEIN YKAA"/>
    <property type="match status" value="1"/>
</dbReference>
<comment type="caution">
    <text evidence="2">The sequence shown here is derived from an EMBL/GenBank/DDBJ whole genome shotgun (WGS) entry which is preliminary data.</text>
</comment>
<dbReference type="InterPro" id="IPR052912">
    <property type="entry name" value="UPF0111_domain"/>
</dbReference>
<evidence type="ECO:0000256" key="1">
    <source>
        <dbReference type="ARBA" id="ARBA00008591"/>
    </source>
</evidence>
<evidence type="ECO:0000313" key="3">
    <source>
        <dbReference type="Proteomes" id="UP000014127"/>
    </source>
</evidence>